<evidence type="ECO:0000256" key="5">
    <source>
        <dbReference type="ARBA" id="ARBA00023146"/>
    </source>
</evidence>
<dbReference type="GO" id="GO:0004822">
    <property type="term" value="F:isoleucine-tRNA ligase activity"/>
    <property type="evidence" value="ECO:0007669"/>
    <property type="project" value="InterPro"/>
</dbReference>
<dbReference type="Pfam" id="PF08264">
    <property type="entry name" value="Anticodon_1"/>
    <property type="match status" value="1"/>
</dbReference>
<dbReference type="PANTHER" id="PTHR42780:SF1">
    <property type="entry name" value="ISOLEUCINE--TRNA LIGASE, CYTOPLASMIC"/>
    <property type="match status" value="1"/>
</dbReference>
<dbReference type="SUPFAM" id="SSF47323">
    <property type="entry name" value="Anticodon-binding domain of a subclass of class I aminoacyl-tRNA synthetases"/>
    <property type="match status" value="1"/>
</dbReference>
<accession>A0AAN7CWW2</accession>
<evidence type="ECO:0000256" key="3">
    <source>
        <dbReference type="ARBA" id="ARBA00022840"/>
    </source>
</evidence>
<dbReference type="PANTHER" id="PTHR42780">
    <property type="entry name" value="SOLEUCYL-TRNA SYNTHETASE"/>
    <property type="match status" value="1"/>
</dbReference>
<dbReference type="GO" id="GO:0005524">
    <property type="term" value="F:ATP binding"/>
    <property type="evidence" value="ECO:0007669"/>
    <property type="project" value="UniProtKB-KW"/>
</dbReference>
<gene>
    <name evidence="7" type="ORF">C7999DRAFT_39414</name>
</gene>
<keyword evidence="8" id="KW-1185">Reference proteome</keyword>
<feature type="domain" description="Methionyl/Valyl/Leucyl/Isoleucyl-tRNA synthetase anticodon-binding" evidence="6">
    <location>
        <begin position="2"/>
        <end position="158"/>
    </location>
</feature>
<keyword evidence="2" id="KW-0547">Nucleotide-binding</keyword>
<reference evidence="7" key="2">
    <citation type="submission" date="2023-05" db="EMBL/GenBank/DDBJ databases">
        <authorList>
            <consortium name="Lawrence Berkeley National Laboratory"/>
            <person name="Steindorff A."/>
            <person name="Hensen N."/>
            <person name="Bonometti L."/>
            <person name="Westerberg I."/>
            <person name="Brannstrom I.O."/>
            <person name="Guillou S."/>
            <person name="Cros-Aarteil S."/>
            <person name="Calhoun S."/>
            <person name="Haridas S."/>
            <person name="Kuo A."/>
            <person name="Mondo S."/>
            <person name="Pangilinan J."/>
            <person name="Riley R."/>
            <person name="Labutti K."/>
            <person name="Andreopoulos B."/>
            <person name="Lipzen A."/>
            <person name="Chen C."/>
            <person name="Yanf M."/>
            <person name="Daum C."/>
            <person name="Ng V."/>
            <person name="Clum A."/>
            <person name="Ohm R."/>
            <person name="Martin F."/>
            <person name="Silar P."/>
            <person name="Natvig D."/>
            <person name="Lalanne C."/>
            <person name="Gautier V."/>
            <person name="Ament-Velasquez S.L."/>
            <person name="Kruys A."/>
            <person name="Hutchinson M.I."/>
            <person name="Powell A.J."/>
            <person name="Barry K."/>
            <person name="Miller A.N."/>
            <person name="Grigoriev I.V."/>
            <person name="Debuchy R."/>
            <person name="Gladieux P."/>
            <person name="Thoren M.H."/>
            <person name="Johannesson H."/>
        </authorList>
    </citation>
    <scope>NUCLEOTIDE SEQUENCE</scope>
    <source>
        <strain evidence="7">CBS 359.72</strain>
    </source>
</reference>
<reference evidence="7" key="1">
    <citation type="journal article" date="2023" name="Mol. Phylogenet. Evol.">
        <title>Genome-scale phylogeny and comparative genomics of the fungal order Sordariales.</title>
        <authorList>
            <person name="Hensen N."/>
            <person name="Bonometti L."/>
            <person name="Westerberg I."/>
            <person name="Brannstrom I.O."/>
            <person name="Guillou S."/>
            <person name="Cros-Aarteil S."/>
            <person name="Calhoun S."/>
            <person name="Haridas S."/>
            <person name="Kuo A."/>
            <person name="Mondo S."/>
            <person name="Pangilinan J."/>
            <person name="Riley R."/>
            <person name="LaButti K."/>
            <person name="Andreopoulos B."/>
            <person name="Lipzen A."/>
            <person name="Chen C."/>
            <person name="Yan M."/>
            <person name="Daum C."/>
            <person name="Ng V."/>
            <person name="Clum A."/>
            <person name="Steindorff A."/>
            <person name="Ohm R.A."/>
            <person name="Martin F."/>
            <person name="Silar P."/>
            <person name="Natvig D.O."/>
            <person name="Lalanne C."/>
            <person name="Gautier V."/>
            <person name="Ament-Velasquez S.L."/>
            <person name="Kruys A."/>
            <person name="Hutchinson M.I."/>
            <person name="Powell A.J."/>
            <person name="Barry K."/>
            <person name="Miller A.N."/>
            <person name="Grigoriev I.V."/>
            <person name="Debuchy R."/>
            <person name="Gladieux P."/>
            <person name="Hiltunen Thoren M."/>
            <person name="Johannesson H."/>
        </authorList>
    </citation>
    <scope>NUCLEOTIDE SEQUENCE</scope>
    <source>
        <strain evidence="7">CBS 359.72</strain>
    </source>
</reference>
<protein>
    <recommendedName>
        <fullName evidence="6">Methionyl/Valyl/Leucyl/Isoleucyl-tRNA synthetase anticodon-binding domain-containing protein</fullName>
    </recommendedName>
</protein>
<proteinExistence type="predicted"/>
<dbReference type="InterPro" id="IPR013155">
    <property type="entry name" value="M/V/L/I-tRNA-synth_anticd-bd"/>
</dbReference>
<evidence type="ECO:0000313" key="8">
    <source>
        <dbReference type="Proteomes" id="UP001303647"/>
    </source>
</evidence>
<evidence type="ECO:0000256" key="4">
    <source>
        <dbReference type="ARBA" id="ARBA00022917"/>
    </source>
</evidence>
<dbReference type="GO" id="GO:0006428">
    <property type="term" value="P:isoleucyl-tRNA aminoacylation"/>
    <property type="evidence" value="ECO:0007669"/>
    <property type="project" value="TreeGrafter"/>
</dbReference>
<keyword evidence="5" id="KW-0030">Aminoacyl-tRNA synthetase</keyword>
<dbReference type="Proteomes" id="UP001303647">
    <property type="component" value="Unassembled WGS sequence"/>
</dbReference>
<comment type="caution">
    <text evidence="7">The sequence shown here is derived from an EMBL/GenBank/DDBJ whole genome shotgun (WGS) entry which is preliminary data.</text>
</comment>
<dbReference type="EMBL" id="MU857623">
    <property type="protein sequence ID" value="KAK4249430.1"/>
    <property type="molecule type" value="Genomic_DNA"/>
</dbReference>
<dbReference type="AlphaFoldDB" id="A0AAN7CWW2"/>
<evidence type="ECO:0000259" key="6">
    <source>
        <dbReference type="Pfam" id="PF08264"/>
    </source>
</evidence>
<keyword evidence="4" id="KW-0648">Protein biosynthesis</keyword>
<sequence length="362" mass="41105">MDRWILADCQSLLRFVEEEMRGYRLYTVVPRLLQVIDNLTNWSIRFNRKHLKGVAGLDQDNTTAALNALLQVLFTMVRALAPFIPFLAEHIYQLLRPQLASATAEFTDARSVHFLPFPTVHEALFDGVIERQVSVMQKVIQLGRVARERRNLSLKTPLLPLVVVADRQALADIEFLKSYVQEELNVHNIVLTDYEEQYNIVVRKALPNLTQTQPREYQRTKTMNLDGIALGEGDLTLVRVIGQRQGYKEADSGESGGPQWEPAFADDIIVSPDAAPHPDLVEEAPVRELINRFQRLRKKAGLVPTDEVHMRLRLVTARQDMFVAALRGRVEEAEEGVDQADIILEEERAVGNSIVMLQIARV</sequence>
<organism evidence="7 8">
    <name type="scientific">Corynascus novoguineensis</name>
    <dbReference type="NCBI Taxonomy" id="1126955"/>
    <lineage>
        <taxon>Eukaryota</taxon>
        <taxon>Fungi</taxon>
        <taxon>Dikarya</taxon>
        <taxon>Ascomycota</taxon>
        <taxon>Pezizomycotina</taxon>
        <taxon>Sordariomycetes</taxon>
        <taxon>Sordariomycetidae</taxon>
        <taxon>Sordariales</taxon>
        <taxon>Chaetomiaceae</taxon>
        <taxon>Corynascus</taxon>
    </lineage>
</organism>
<evidence type="ECO:0000256" key="2">
    <source>
        <dbReference type="ARBA" id="ARBA00022741"/>
    </source>
</evidence>
<dbReference type="InterPro" id="IPR033709">
    <property type="entry name" value="Anticodon_Ile_ABEc"/>
</dbReference>
<evidence type="ECO:0000313" key="7">
    <source>
        <dbReference type="EMBL" id="KAK4249430.1"/>
    </source>
</evidence>
<keyword evidence="1" id="KW-0436">Ligase</keyword>
<dbReference type="InterPro" id="IPR023586">
    <property type="entry name" value="Ile-tRNA-ligase_type2"/>
</dbReference>
<dbReference type="GO" id="GO:0000049">
    <property type="term" value="F:tRNA binding"/>
    <property type="evidence" value="ECO:0007669"/>
    <property type="project" value="InterPro"/>
</dbReference>
<dbReference type="CDD" id="cd07961">
    <property type="entry name" value="Anticodon_Ia_Ile_ABEc"/>
    <property type="match status" value="1"/>
</dbReference>
<dbReference type="InterPro" id="IPR009080">
    <property type="entry name" value="tRNAsynth_Ia_anticodon-bd"/>
</dbReference>
<evidence type="ECO:0000256" key="1">
    <source>
        <dbReference type="ARBA" id="ARBA00022598"/>
    </source>
</evidence>
<keyword evidence="3" id="KW-0067">ATP-binding</keyword>
<name>A0AAN7CWW2_9PEZI</name>
<dbReference type="Gene3D" id="1.10.730.10">
    <property type="entry name" value="Isoleucyl-tRNA Synthetase, Domain 1"/>
    <property type="match status" value="1"/>
</dbReference>